<dbReference type="InterPro" id="IPR036390">
    <property type="entry name" value="WH_DNA-bd_sf"/>
</dbReference>
<feature type="domain" description="Cyclic nucleotide-binding" evidence="2">
    <location>
        <begin position="10"/>
        <end position="130"/>
    </location>
</feature>
<dbReference type="SMART" id="SM00100">
    <property type="entry name" value="cNMP"/>
    <property type="match status" value="1"/>
</dbReference>
<evidence type="ECO:0000313" key="4">
    <source>
        <dbReference type="Proteomes" id="UP001469365"/>
    </source>
</evidence>
<dbReference type="CDD" id="cd00038">
    <property type="entry name" value="CAP_ED"/>
    <property type="match status" value="1"/>
</dbReference>
<dbReference type="Proteomes" id="UP001469365">
    <property type="component" value="Unassembled WGS sequence"/>
</dbReference>
<evidence type="ECO:0000256" key="1">
    <source>
        <dbReference type="ARBA" id="ARBA00023159"/>
    </source>
</evidence>
<dbReference type="PROSITE" id="PS50042">
    <property type="entry name" value="CNMP_BINDING_3"/>
    <property type="match status" value="1"/>
</dbReference>
<accession>A0ABU9DR53</accession>
<dbReference type="EMBL" id="JBBPCC010000020">
    <property type="protein sequence ID" value="MEK8131335.1"/>
    <property type="molecule type" value="Genomic_DNA"/>
</dbReference>
<dbReference type="RefSeq" id="WP_341418467.1">
    <property type="nucleotide sequence ID" value="NZ_JBBPCC010000020.1"/>
</dbReference>
<keyword evidence="4" id="KW-1185">Reference proteome</keyword>
<keyword evidence="1" id="KW-0010">Activator</keyword>
<evidence type="ECO:0000259" key="2">
    <source>
        <dbReference type="PROSITE" id="PS50042"/>
    </source>
</evidence>
<dbReference type="Gene3D" id="2.60.120.10">
    <property type="entry name" value="Jelly Rolls"/>
    <property type="match status" value="1"/>
</dbReference>
<dbReference type="PANTHER" id="PTHR24567:SF74">
    <property type="entry name" value="HTH-TYPE TRANSCRIPTIONAL REGULATOR ARCR"/>
    <property type="match status" value="1"/>
</dbReference>
<dbReference type="PANTHER" id="PTHR24567">
    <property type="entry name" value="CRP FAMILY TRANSCRIPTIONAL REGULATORY PROTEIN"/>
    <property type="match status" value="1"/>
</dbReference>
<reference evidence="3 4" key="1">
    <citation type="submission" date="2024-04" db="EMBL/GenBank/DDBJ databases">
        <title>draft genome sequnece of Paenibacillus filicis.</title>
        <authorList>
            <person name="Kim D.-U."/>
        </authorList>
    </citation>
    <scope>NUCLEOTIDE SEQUENCE [LARGE SCALE GENOMIC DNA]</scope>
    <source>
        <strain evidence="3 4">KACC14197</strain>
    </source>
</reference>
<dbReference type="InterPro" id="IPR018490">
    <property type="entry name" value="cNMP-bd_dom_sf"/>
</dbReference>
<organism evidence="3 4">
    <name type="scientific">Paenibacillus filicis</name>
    <dbReference type="NCBI Taxonomy" id="669464"/>
    <lineage>
        <taxon>Bacteria</taxon>
        <taxon>Bacillati</taxon>
        <taxon>Bacillota</taxon>
        <taxon>Bacilli</taxon>
        <taxon>Bacillales</taxon>
        <taxon>Paenibacillaceae</taxon>
        <taxon>Paenibacillus</taxon>
    </lineage>
</organism>
<dbReference type="Gene3D" id="1.10.10.10">
    <property type="entry name" value="Winged helix-like DNA-binding domain superfamily/Winged helix DNA-binding domain"/>
    <property type="match status" value="1"/>
</dbReference>
<comment type="caution">
    <text evidence="3">The sequence shown here is derived from an EMBL/GenBank/DDBJ whole genome shotgun (WGS) entry which is preliminary data.</text>
</comment>
<dbReference type="Pfam" id="PF00027">
    <property type="entry name" value="cNMP_binding"/>
    <property type="match status" value="1"/>
</dbReference>
<dbReference type="InterPro" id="IPR014710">
    <property type="entry name" value="RmlC-like_jellyroll"/>
</dbReference>
<evidence type="ECO:0000313" key="3">
    <source>
        <dbReference type="EMBL" id="MEK8131335.1"/>
    </source>
</evidence>
<dbReference type="InterPro" id="IPR050397">
    <property type="entry name" value="Env_Response_Regulators"/>
</dbReference>
<gene>
    <name evidence="3" type="ORF">WMW72_25840</name>
</gene>
<dbReference type="InterPro" id="IPR036388">
    <property type="entry name" value="WH-like_DNA-bd_sf"/>
</dbReference>
<dbReference type="InterPro" id="IPR000595">
    <property type="entry name" value="cNMP-bd_dom"/>
</dbReference>
<name>A0ABU9DR53_9BACL</name>
<protein>
    <submittedName>
        <fullName evidence="3">Crp/Fnr family transcriptional regulator</fullName>
    </submittedName>
</protein>
<sequence length="221" mass="24578">MIDFLRNVPLFSSLSPQQLDSIAAICHKKTFAGGTVLFEEKEPGSIFYIVFSGSVKIYNRSQSGEEKVLSVFKAGDSFGELSLIDGKPRSTSAQTLENSVMITLAASSFLALLRTNFDICLLIMQELSGRLRETNQHVYDLTFLDARSRVIKNLIKLANKNGTRQGHIVTIRTMLDYNEISQLAGVQKPVLMQVIRDLQEKQILTFQGSDMILNLSKLGTA</sequence>
<proteinExistence type="predicted"/>
<dbReference type="SUPFAM" id="SSF46785">
    <property type="entry name" value="Winged helix' DNA-binding domain"/>
    <property type="match status" value="1"/>
</dbReference>
<dbReference type="SUPFAM" id="SSF51206">
    <property type="entry name" value="cAMP-binding domain-like"/>
    <property type="match status" value="1"/>
</dbReference>